<gene>
    <name evidence="4" type="ORF">ALQ84_03406</name>
</gene>
<dbReference type="CDD" id="cd24033">
    <property type="entry name" value="ASKHA_NBD_NodU_CmcH-like_N"/>
    <property type="match status" value="1"/>
</dbReference>
<dbReference type="Gene3D" id="3.90.870.20">
    <property type="entry name" value="Carbamoyltransferase, C-terminal domain"/>
    <property type="match status" value="1"/>
</dbReference>
<dbReference type="GO" id="GO:0003824">
    <property type="term" value="F:catalytic activity"/>
    <property type="evidence" value="ECO:0007669"/>
    <property type="project" value="InterPro"/>
</dbReference>
<protein>
    <recommendedName>
        <fullName evidence="6">Carbamoyltransferase</fullName>
    </recommendedName>
</protein>
<dbReference type="InterPro" id="IPR003696">
    <property type="entry name" value="Carbtransf_dom"/>
</dbReference>
<organism evidence="4 5">
    <name type="scientific">Pseudomonas caricapapayae</name>
    <dbReference type="NCBI Taxonomy" id="46678"/>
    <lineage>
        <taxon>Bacteria</taxon>
        <taxon>Pseudomonadati</taxon>
        <taxon>Pseudomonadota</taxon>
        <taxon>Gammaproteobacteria</taxon>
        <taxon>Pseudomonadales</taxon>
        <taxon>Pseudomonadaceae</taxon>
        <taxon>Pseudomonas</taxon>
    </lineage>
</organism>
<feature type="domain" description="Carbamoyltransferase C-terminal" evidence="3">
    <location>
        <begin position="521"/>
        <end position="684"/>
    </location>
</feature>
<dbReference type="Proteomes" id="UP000278587">
    <property type="component" value="Unassembled WGS sequence"/>
</dbReference>
<dbReference type="Pfam" id="PF16861">
    <property type="entry name" value="Carbam_trans_C"/>
    <property type="match status" value="1"/>
</dbReference>
<dbReference type="Gene3D" id="3.30.420.40">
    <property type="match status" value="2"/>
</dbReference>
<sequence>MRLSEDRKGSHNSVGLNARRISIKKSSRITSSLGHKLNMKILALHYGHDSAVSLISNGEVVACQLSERVKKKKLFIGVNSELIELFLKENKVDPSEIDCIAVTSTQREDLYIEVGGVLDISYHRHPDDKIPSLVEEHLQKHHLDPVDFFLGDTPKEKELRLRRMMIPHALSPLFREKAVAFTYLPWMDFAKVNHSTPYASLKGIVQELSDPAITFDNAEFGFHFPATAKFFGREMPCYLINHHAAHAASSYYLSGHSKAGVITADGGAGGMRGGWFFHGHDERLTPMAPHYLEIGGLYSETSKSIIKLGGSPDGKMMGLAPYGKPTLYSESYVGNAWDFDQLENNGRFPKAAEKRYAWHEHITQKAREFGYDLKVLGDPDKVLESANTDMAATLQKMFERTMLVTSEALRELIANRGLQADALCLAGGCMLNCPSNSNIYDNQIFPDVFVPPFTDDSGCAIGAGLWVYHNFFKGALVDRSGALPVSPYLGNPVSDDECLAALEAAKGINFSRPADPGAAAADDLINDKIIAFFDGNSEVGPRALGHRTLIADPRKAENWPKVNNIKTRALWRPFAPAVLKEELRTYFEGGPDNSPYMLFNATTKGLGLPAITHVDGTARVQTVTEENGAFHEVIKAFHRKTGCAVVMNTSFNGPNEPVIERPFEAIEFIRNSPGDVVLYLNGWRVTKS</sequence>
<dbReference type="AlphaFoldDB" id="A0A3M3B361"/>
<dbReference type="InterPro" id="IPR031730">
    <property type="entry name" value="Carbam_trans_C"/>
</dbReference>
<evidence type="ECO:0000259" key="3">
    <source>
        <dbReference type="Pfam" id="PF16861"/>
    </source>
</evidence>
<dbReference type="PANTHER" id="PTHR34847">
    <property type="entry name" value="NODULATION PROTEIN U"/>
    <property type="match status" value="1"/>
</dbReference>
<dbReference type="EMBL" id="RBOC01000143">
    <property type="protein sequence ID" value="RMM07171.1"/>
    <property type="molecule type" value="Genomic_DNA"/>
</dbReference>
<evidence type="ECO:0000256" key="1">
    <source>
        <dbReference type="ARBA" id="ARBA00006129"/>
    </source>
</evidence>
<proteinExistence type="inferred from homology"/>
<evidence type="ECO:0000313" key="5">
    <source>
        <dbReference type="Proteomes" id="UP000278587"/>
    </source>
</evidence>
<name>A0A3M3B361_9PSED</name>
<dbReference type="InterPro" id="IPR038152">
    <property type="entry name" value="Carbam_trans_C_sf"/>
</dbReference>
<feature type="domain" description="Carbamoyltransferase" evidence="2">
    <location>
        <begin position="41"/>
        <end position="104"/>
    </location>
</feature>
<dbReference type="PANTHER" id="PTHR34847:SF1">
    <property type="entry name" value="NODULATION PROTEIN U"/>
    <property type="match status" value="1"/>
</dbReference>
<evidence type="ECO:0000313" key="4">
    <source>
        <dbReference type="EMBL" id="RMM07171.1"/>
    </source>
</evidence>
<reference evidence="4 5" key="1">
    <citation type="submission" date="2018-08" db="EMBL/GenBank/DDBJ databases">
        <title>Recombination of ecologically and evolutionarily significant loci maintains genetic cohesion in the Pseudomonas syringae species complex.</title>
        <authorList>
            <person name="Dillon M."/>
            <person name="Thakur S."/>
            <person name="Almeida R.N.D."/>
            <person name="Weir B.S."/>
            <person name="Guttman D.S."/>
        </authorList>
    </citation>
    <scope>NUCLEOTIDE SEQUENCE [LARGE SCALE GENOMIC DNA]</scope>
    <source>
        <strain evidence="4 5">ICMP 4086</strain>
    </source>
</reference>
<evidence type="ECO:0008006" key="6">
    <source>
        <dbReference type="Google" id="ProtNLM"/>
    </source>
</evidence>
<comment type="similarity">
    <text evidence="1">Belongs to the NodU/CmcH family.</text>
</comment>
<accession>A0A3M3B361</accession>
<feature type="domain" description="Carbamoyltransferase" evidence="2">
    <location>
        <begin position="236"/>
        <end position="464"/>
    </location>
</feature>
<dbReference type="InterPro" id="IPR043129">
    <property type="entry name" value="ATPase_NBD"/>
</dbReference>
<dbReference type="InterPro" id="IPR051338">
    <property type="entry name" value="NodU/CmcH_Carbamoyltrnsfr"/>
</dbReference>
<dbReference type="SUPFAM" id="SSF53067">
    <property type="entry name" value="Actin-like ATPase domain"/>
    <property type="match status" value="1"/>
</dbReference>
<evidence type="ECO:0000259" key="2">
    <source>
        <dbReference type="Pfam" id="PF02543"/>
    </source>
</evidence>
<dbReference type="Pfam" id="PF02543">
    <property type="entry name" value="Carbam_trans_N"/>
    <property type="match status" value="2"/>
</dbReference>
<comment type="caution">
    <text evidence="4">The sequence shown here is derived from an EMBL/GenBank/DDBJ whole genome shotgun (WGS) entry which is preliminary data.</text>
</comment>